<dbReference type="InterPro" id="IPR028082">
    <property type="entry name" value="Peripla_BP_I"/>
</dbReference>
<proteinExistence type="predicted"/>
<evidence type="ECO:0000313" key="5">
    <source>
        <dbReference type="EMBL" id="SDY55250.1"/>
    </source>
</evidence>
<dbReference type="Gene3D" id="3.40.50.2300">
    <property type="match status" value="2"/>
</dbReference>
<dbReference type="PROSITE" id="PS50932">
    <property type="entry name" value="HTH_LACI_2"/>
    <property type="match status" value="1"/>
</dbReference>
<dbReference type="CDD" id="cd06267">
    <property type="entry name" value="PBP1_LacI_sugar_binding-like"/>
    <property type="match status" value="1"/>
</dbReference>
<dbReference type="SMART" id="SM00354">
    <property type="entry name" value="HTH_LACI"/>
    <property type="match status" value="1"/>
</dbReference>
<keyword evidence="1" id="KW-0805">Transcription regulation</keyword>
<evidence type="ECO:0000256" key="2">
    <source>
        <dbReference type="ARBA" id="ARBA00023125"/>
    </source>
</evidence>
<dbReference type="SUPFAM" id="SSF53822">
    <property type="entry name" value="Periplasmic binding protein-like I"/>
    <property type="match status" value="1"/>
</dbReference>
<sequence>MVRSRRVTLQDVADKVGLSVNTVSRALAGKSQVSEQTRNAIRAEASRLGYVPNSQARSLVSGRTMVIGLVITNPSNPFYAALISAVEQRCRRSGYSVLLLVTEESEGNEEEAVQQLLTYGVDGLIGIPVQDKGDSWSRLAAAKVPVVFVSRDIPEFGFDFVGIDAGTGIADAVERVSGGIARAWLFEEDLRISTTEARIAGFRRALESAEIDQQRSLVIKVQTRRTAGASLPWRPDDAYQMAANLITAQNFPDLIVAGNDYFALGILKALRECGLTVPDDVMVVGYGDHPFAAYLEPALTTLRLPAEEVGATAVDYLLERIADPAGPRKTRLLSPELVERGSTRRPRSA</sequence>
<evidence type="ECO:0000259" key="4">
    <source>
        <dbReference type="PROSITE" id="PS50932"/>
    </source>
</evidence>
<dbReference type="InterPro" id="IPR046335">
    <property type="entry name" value="LacI/GalR-like_sensor"/>
</dbReference>
<dbReference type="PANTHER" id="PTHR30146:SF138">
    <property type="entry name" value="TRANSCRIPTIONAL REGULATORY PROTEIN"/>
    <property type="match status" value="1"/>
</dbReference>
<dbReference type="Gene3D" id="1.10.260.40">
    <property type="entry name" value="lambda repressor-like DNA-binding domains"/>
    <property type="match status" value="1"/>
</dbReference>
<organism evidence="5 6">
    <name type="scientific">Saccharopolyspora shandongensis</name>
    <dbReference type="NCBI Taxonomy" id="418495"/>
    <lineage>
        <taxon>Bacteria</taxon>
        <taxon>Bacillati</taxon>
        <taxon>Actinomycetota</taxon>
        <taxon>Actinomycetes</taxon>
        <taxon>Pseudonocardiales</taxon>
        <taxon>Pseudonocardiaceae</taxon>
        <taxon>Saccharopolyspora</taxon>
    </lineage>
</organism>
<dbReference type="GO" id="GO:0003700">
    <property type="term" value="F:DNA-binding transcription factor activity"/>
    <property type="evidence" value="ECO:0007669"/>
    <property type="project" value="TreeGrafter"/>
</dbReference>
<dbReference type="OrthoDB" id="9785139at2"/>
<evidence type="ECO:0000313" key="6">
    <source>
        <dbReference type="Proteomes" id="UP000199529"/>
    </source>
</evidence>
<dbReference type="SUPFAM" id="SSF47413">
    <property type="entry name" value="lambda repressor-like DNA-binding domains"/>
    <property type="match status" value="1"/>
</dbReference>
<feature type="domain" description="HTH lacI-type" evidence="4">
    <location>
        <begin position="7"/>
        <end position="61"/>
    </location>
</feature>
<evidence type="ECO:0000256" key="3">
    <source>
        <dbReference type="ARBA" id="ARBA00023163"/>
    </source>
</evidence>
<dbReference type="Pfam" id="PF13377">
    <property type="entry name" value="Peripla_BP_3"/>
    <property type="match status" value="1"/>
</dbReference>
<evidence type="ECO:0000256" key="1">
    <source>
        <dbReference type="ARBA" id="ARBA00023015"/>
    </source>
</evidence>
<name>A0A1H3KT43_9PSEU</name>
<dbReference type="Proteomes" id="UP000199529">
    <property type="component" value="Unassembled WGS sequence"/>
</dbReference>
<dbReference type="InterPro" id="IPR000843">
    <property type="entry name" value="HTH_LacI"/>
</dbReference>
<dbReference type="EMBL" id="FNOK01000029">
    <property type="protein sequence ID" value="SDY55250.1"/>
    <property type="molecule type" value="Genomic_DNA"/>
</dbReference>
<dbReference type="AlphaFoldDB" id="A0A1H3KT43"/>
<keyword evidence="6" id="KW-1185">Reference proteome</keyword>
<dbReference type="STRING" id="418495.SAMN05216215_102913"/>
<gene>
    <name evidence="5" type="ORF">SAMN05216215_102913</name>
</gene>
<dbReference type="PANTHER" id="PTHR30146">
    <property type="entry name" value="LACI-RELATED TRANSCRIPTIONAL REPRESSOR"/>
    <property type="match status" value="1"/>
</dbReference>
<reference evidence="6" key="1">
    <citation type="submission" date="2016-10" db="EMBL/GenBank/DDBJ databases">
        <authorList>
            <person name="Varghese N."/>
            <person name="Submissions S."/>
        </authorList>
    </citation>
    <scope>NUCLEOTIDE SEQUENCE [LARGE SCALE GENOMIC DNA]</scope>
    <source>
        <strain evidence="6">CGMCC 4.3530</strain>
    </source>
</reference>
<protein>
    <submittedName>
        <fullName evidence="5">Transcriptional regulator, LacI family</fullName>
    </submittedName>
</protein>
<accession>A0A1H3KT43</accession>
<dbReference type="InterPro" id="IPR010982">
    <property type="entry name" value="Lambda_DNA-bd_dom_sf"/>
</dbReference>
<keyword evidence="3" id="KW-0804">Transcription</keyword>
<dbReference type="Pfam" id="PF00356">
    <property type="entry name" value="LacI"/>
    <property type="match status" value="1"/>
</dbReference>
<dbReference type="CDD" id="cd01392">
    <property type="entry name" value="HTH_LacI"/>
    <property type="match status" value="1"/>
</dbReference>
<dbReference type="GO" id="GO:0000976">
    <property type="term" value="F:transcription cis-regulatory region binding"/>
    <property type="evidence" value="ECO:0007669"/>
    <property type="project" value="TreeGrafter"/>
</dbReference>
<keyword evidence="2" id="KW-0238">DNA-binding</keyword>